<name>A0ABN9NV18_9MYCO</name>
<accession>A0ABN9NV18</accession>
<organism evidence="1 2">
    <name type="scientific">[Mycobacterium] wendilense</name>
    <dbReference type="NCBI Taxonomy" id="3064284"/>
    <lineage>
        <taxon>Bacteria</taxon>
        <taxon>Bacillati</taxon>
        <taxon>Actinomycetota</taxon>
        <taxon>Actinomycetes</taxon>
        <taxon>Mycobacteriales</taxon>
        <taxon>Mycobacteriaceae</taxon>
        <taxon>Mycolicibacter</taxon>
    </lineage>
</organism>
<protein>
    <submittedName>
        <fullName evidence="1">AAA family ATPase</fullName>
    </submittedName>
</protein>
<gene>
    <name evidence="1" type="ORF">MU0050_000951</name>
</gene>
<dbReference type="EMBL" id="OY726395">
    <property type="protein sequence ID" value="CAJ1580258.1"/>
    <property type="molecule type" value="Genomic_DNA"/>
</dbReference>
<dbReference type="InterPro" id="IPR027417">
    <property type="entry name" value="P-loop_NTPase"/>
</dbReference>
<keyword evidence="2" id="KW-1185">Reference proteome</keyword>
<dbReference type="SUPFAM" id="SSF52540">
    <property type="entry name" value="P-loop containing nucleoside triphosphate hydrolases"/>
    <property type="match status" value="1"/>
</dbReference>
<dbReference type="Proteomes" id="UP001190466">
    <property type="component" value="Chromosome"/>
</dbReference>
<sequence length="203" mass="22629">MLLWINGAFGVGKTQTAFELQRRLPNAHVADPEFIGYGIHRMLPASARVDFQDRPQWRSAVVATLTDAAEAHDGTVLVPMTLVDAEYFDEIMSGLERNSIGLQHFSLTASPATLRRRLRARAGYRLGRLVGRDESWALAQIDRCVAALAADRFATHVDTDDRGLDDVVEFIAERAGLELEAPRLSTLRYQARRVAVAVRHIHV</sequence>
<dbReference type="Pfam" id="PF13671">
    <property type="entry name" value="AAA_33"/>
    <property type="match status" value="1"/>
</dbReference>
<dbReference type="RefSeq" id="WP_316514699.1">
    <property type="nucleotide sequence ID" value="NZ_OY726395.1"/>
</dbReference>
<evidence type="ECO:0000313" key="2">
    <source>
        <dbReference type="Proteomes" id="UP001190466"/>
    </source>
</evidence>
<reference evidence="1 2" key="1">
    <citation type="submission" date="2023-08" db="EMBL/GenBank/DDBJ databases">
        <authorList>
            <person name="Folkvardsen B D."/>
            <person name="Norman A."/>
        </authorList>
    </citation>
    <scope>NUCLEOTIDE SEQUENCE [LARGE SCALE GENOMIC DNA]</scope>
    <source>
        <strain evidence="1 2">Mu0050</strain>
    </source>
</reference>
<dbReference type="Gene3D" id="3.40.50.300">
    <property type="entry name" value="P-loop containing nucleotide triphosphate hydrolases"/>
    <property type="match status" value="1"/>
</dbReference>
<proteinExistence type="predicted"/>
<evidence type="ECO:0000313" key="1">
    <source>
        <dbReference type="EMBL" id="CAJ1580258.1"/>
    </source>
</evidence>